<evidence type="ECO:0000313" key="1">
    <source>
        <dbReference type="EMBL" id="CAC5416031.1"/>
    </source>
</evidence>
<proteinExistence type="predicted"/>
<protein>
    <recommendedName>
        <fullName evidence="3">Reverse transcriptase domain-containing protein</fullName>
    </recommendedName>
</protein>
<dbReference type="OrthoDB" id="6156484at2759"/>
<evidence type="ECO:0000313" key="2">
    <source>
        <dbReference type="Proteomes" id="UP000507470"/>
    </source>
</evidence>
<dbReference type="PANTHER" id="PTHR19446">
    <property type="entry name" value="REVERSE TRANSCRIPTASES"/>
    <property type="match status" value="1"/>
</dbReference>
<organism evidence="1 2">
    <name type="scientific">Mytilus coruscus</name>
    <name type="common">Sea mussel</name>
    <dbReference type="NCBI Taxonomy" id="42192"/>
    <lineage>
        <taxon>Eukaryota</taxon>
        <taxon>Metazoa</taxon>
        <taxon>Spiralia</taxon>
        <taxon>Lophotrochozoa</taxon>
        <taxon>Mollusca</taxon>
        <taxon>Bivalvia</taxon>
        <taxon>Autobranchia</taxon>
        <taxon>Pteriomorphia</taxon>
        <taxon>Mytilida</taxon>
        <taxon>Mytiloidea</taxon>
        <taxon>Mytilidae</taxon>
        <taxon>Mytilinae</taxon>
        <taxon>Mytilus</taxon>
    </lineage>
</organism>
<dbReference type="Proteomes" id="UP000507470">
    <property type="component" value="Unassembled WGS sequence"/>
</dbReference>
<keyword evidence="2" id="KW-1185">Reference proteome</keyword>
<gene>
    <name evidence="1" type="ORF">MCOR_48667</name>
</gene>
<dbReference type="EMBL" id="CACVKT020008548">
    <property type="protein sequence ID" value="CAC5416031.1"/>
    <property type="molecule type" value="Genomic_DNA"/>
</dbReference>
<accession>A0A6J8EAA4</accession>
<sequence length="257" mass="28994">MKASDRDKDLFFRLMKTQRSSSFQSAHTLHTEEKEASAPEDINNLFKDHFSMLAQTNSNSFFNEKHDNLVKLDVESIVYIFENEEITIQPITSSEISKLISLLKRKKSIDVDGLSSEHLIYGGSALAEYLTTLLNNILYTKHVPAAIKKGPLTPVHKKDKDPTVPSNHRGVTVISIICQVLELCIRPRVEGTLIKHQNKLHKGFTKGASSINIALLITEAINETKDNNECLILITVDAEKAFDVVENIHLFWKTINK</sequence>
<dbReference type="AlphaFoldDB" id="A0A6J8EAA4"/>
<reference evidence="1 2" key="1">
    <citation type="submission" date="2020-06" db="EMBL/GenBank/DDBJ databases">
        <authorList>
            <person name="Li R."/>
            <person name="Bekaert M."/>
        </authorList>
    </citation>
    <scope>NUCLEOTIDE SEQUENCE [LARGE SCALE GENOMIC DNA]</scope>
    <source>
        <strain evidence="2">wild</strain>
    </source>
</reference>
<evidence type="ECO:0008006" key="3">
    <source>
        <dbReference type="Google" id="ProtNLM"/>
    </source>
</evidence>
<name>A0A6J8EAA4_MYTCO</name>